<evidence type="ECO:0000256" key="4">
    <source>
        <dbReference type="PROSITE-ProRule" id="PRU00335"/>
    </source>
</evidence>
<sequence length="182" mass="19245">MMKVSRDQVAENRQRILDAAAQLFRERGFEGVTVAQIMKAAGLTHGAFYGHFASKDELIAQAFAHVLCPGGEGAPAVGIADYAEGYLSAGHRDRPGAGCLFAALGTEAVRGAAPARHTLTQAIERRIEDFSRTAPGETPEARRRAAIASWSAMVGAVVLSRIADDPALSDELLAETKAWLGG</sequence>
<dbReference type="InterPro" id="IPR001647">
    <property type="entry name" value="HTH_TetR"/>
</dbReference>
<dbReference type="InterPro" id="IPR009057">
    <property type="entry name" value="Homeodomain-like_sf"/>
</dbReference>
<dbReference type="PANTHER" id="PTHR47506:SF7">
    <property type="entry name" value="TRANSCRIPTIONAL REGULATORY PROTEIN"/>
    <property type="match status" value="1"/>
</dbReference>
<evidence type="ECO:0000313" key="6">
    <source>
        <dbReference type="EMBL" id="MDQ0390348.1"/>
    </source>
</evidence>
<dbReference type="InterPro" id="IPR036271">
    <property type="entry name" value="Tet_transcr_reg_TetR-rel_C_sf"/>
</dbReference>
<dbReference type="InterPro" id="IPR023772">
    <property type="entry name" value="DNA-bd_HTH_TetR-type_CS"/>
</dbReference>
<evidence type="ECO:0000256" key="3">
    <source>
        <dbReference type="ARBA" id="ARBA00023163"/>
    </source>
</evidence>
<evidence type="ECO:0000259" key="5">
    <source>
        <dbReference type="PROSITE" id="PS50977"/>
    </source>
</evidence>
<dbReference type="SUPFAM" id="SSF48498">
    <property type="entry name" value="Tetracyclin repressor-like, C-terminal domain"/>
    <property type="match status" value="1"/>
</dbReference>
<dbReference type="PANTHER" id="PTHR47506">
    <property type="entry name" value="TRANSCRIPTIONAL REGULATORY PROTEIN"/>
    <property type="match status" value="1"/>
</dbReference>
<keyword evidence="7" id="KW-1185">Reference proteome</keyword>
<dbReference type="Gene3D" id="1.10.10.60">
    <property type="entry name" value="Homeodomain-like"/>
    <property type="match status" value="1"/>
</dbReference>
<dbReference type="PROSITE" id="PS50977">
    <property type="entry name" value="HTH_TETR_2"/>
    <property type="match status" value="1"/>
</dbReference>
<dbReference type="SUPFAM" id="SSF46689">
    <property type="entry name" value="Homeodomain-like"/>
    <property type="match status" value="1"/>
</dbReference>
<evidence type="ECO:0000256" key="2">
    <source>
        <dbReference type="ARBA" id="ARBA00023125"/>
    </source>
</evidence>
<evidence type="ECO:0000256" key="1">
    <source>
        <dbReference type="ARBA" id="ARBA00023015"/>
    </source>
</evidence>
<feature type="domain" description="HTH tetR-type" evidence="5">
    <location>
        <begin position="10"/>
        <end position="70"/>
    </location>
</feature>
<keyword evidence="1" id="KW-0805">Transcription regulation</keyword>
<protein>
    <submittedName>
        <fullName evidence="6">TetR/AcrR family transcriptional repressor of nem operon</fullName>
    </submittedName>
</protein>
<evidence type="ECO:0000313" key="7">
    <source>
        <dbReference type="Proteomes" id="UP001237448"/>
    </source>
</evidence>
<dbReference type="PRINTS" id="PR00455">
    <property type="entry name" value="HTHTETR"/>
</dbReference>
<dbReference type="PROSITE" id="PS01081">
    <property type="entry name" value="HTH_TETR_1"/>
    <property type="match status" value="1"/>
</dbReference>
<dbReference type="Gene3D" id="1.10.357.10">
    <property type="entry name" value="Tetracycline Repressor, domain 2"/>
    <property type="match status" value="1"/>
</dbReference>
<keyword evidence="2 4" id="KW-0238">DNA-binding</keyword>
<proteinExistence type="predicted"/>
<dbReference type="EMBL" id="JAUSVK010000001">
    <property type="protein sequence ID" value="MDQ0390348.1"/>
    <property type="molecule type" value="Genomic_DNA"/>
</dbReference>
<comment type="caution">
    <text evidence="6">The sequence shown here is derived from an EMBL/GenBank/DDBJ whole genome shotgun (WGS) entry which is preliminary data.</text>
</comment>
<organism evidence="6 7">
    <name type="scientific">Labrys monachus</name>
    <dbReference type="NCBI Taxonomy" id="217067"/>
    <lineage>
        <taxon>Bacteria</taxon>
        <taxon>Pseudomonadati</taxon>
        <taxon>Pseudomonadota</taxon>
        <taxon>Alphaproteobacteria</taxon>
        <taxon>Hyphomicrobiales</taxon>
        <taxon>Xanthobacteraceae</taxon>
        <taxon>Labrys</taxon>
    </lineage>
</organism>
<dbReference type="Pfam" id="PF00440">
    <property type="entry name" value="TetR_N"/>
    <property type="match status" value="1"/>
</dbReference>
<gene>
    <name evidence="6" type="ORF">J3R73_000140</name>
</gene>
<dbReference type="Proteomes" id="UP001237448">
    <property type="component" value="Unassembled WGS sequence"/>
</dbReference>
<keyword evidence="3" id="KW-0804">Transcription</keyword>
<reference evidence="6 7" key="1">
    <citation type="submission" date="2023-07" db="EMBL/GenBank/DDBJ databases">
        <title>Genomic Encyclopedia of Type Strains, Phase IV (KMG-IV): sequencing the most valuable type-strain genomes for metagenomic binning, comparative biology and taxonomic classification.</title>
        <authorList>
            <person name="Goeker M."/>
        </authorList>
    </citation>
    <scope>NUCLEOTIDE SEQUENCE [LARGE SCALE GENOMIC DNA]</scope>
    <source>
        <strain evidence="6 7">DSM 5896</strain>
    </source>
</reference>
<name>A0ABU0F8E6_9HYPH</name>
<accession>A0ABU0F8E6</accession>
<feature type="DNA-binding region" description="H-T-H motif" evidence="4">
    <location>
        <begin position="33"/>
        <end position="52"/>
    </location>
</feature>